<sequence>MAHLSGTDRSQMLLLPEVVDDYVGADRETRSGALTALPGYEPVEIGTYRYLRRSESKVVRRFCSWLDAEIRKVE</sequence>
<reference evidence="1 2" key="1">
    <citation type="submission" date="2019-12" db="EMBL/GenBank/DDBJ databases">
        <title>Whole-genome sequencing of Allorhizobium vitis.</title>
        <authorList>
            <person name="Gan H.M."/>
            <person name="Szegedi E."/>
            <person name="Burr T."/>
            <person name="Savka M.A."/>
        </authorList>
    </citation>
    <scope>NUCLEOTIDE SEQUENCE [LARGE SCALE GENOMIC DNA]</scope>
    <source>
        <strain evidence="1 2">CG989</strain>
    </source>
</reference>
<evidence type="ECO:0008006" key="3">
    <source>
        <dbReference type="Google" id="ProtNLM"/>
    </source>
</evidence>
<comment type="caution">
    <text evidence="1">The sequence shown here is derived from an EMBL/GenBank/DDBJ whole genome shotgun (WGS) entry which is preliminary data.</text>
</comment>
<proteinExistence type="predicted"/>
<evidence type="ECO:0000313" key="1">
    <source>
        <dbReference type="EMBL" id="MUZ58701.1"/>
    </source>
</evidence>
<protein>
    <recommendedName>
        <fullName evidence="3">Transcriptional regulator</fullName>
    </recommendedName>
</protein>
<evidence type="ECO:0000313" key="2">
    <source>
        <dbReference type="Proteomes" id="UP000436692"/>
    </source>
</evidence>
<dbReference type="AlphaFoldDB" id="A0AAE5AWQ1"/>
<dbReference type="EMBL" id="WPHM01000007">
    <property type="protein sequence ID" value="MUZ58701.1"/>
    <property type="molecule type" value="Genomic_DNA"/>
</dbReference>
<name>A0AAE5AWQ1_AGRVI</name>
<gene>
    <name evidence="1" type="ORF">GOZ95_14750</name>
</gene>
<organism evidence="1 2">
    <name type="scientific">Agrobacterium vitis</name>
    <name type="common">Rhizobium vitis</name>
    <dbReference type="NCBI Taxonomy" id="373"/>
    <lineage>
        <taxon>Bacteria</taxon>
        <taxon>Pseudomonadati</taxon>
        <taxon>Pseudomonadota</taxon>
        <taxon>Alphaproteobacteria</taxon>
        <taxon>Hyphomicrobiales</taxon>
        <taxon>Rhizobiaceae</taxon>
        <taxon>Rhizobium/Agrobacterium group</taxon>
        <taxon>Agrobacterium</taxon>
    </lineage>
</organism>
<accession>A0AAE5AWQ1</accession>
<dbReference type="Proteomes" id="UP000436692">
    <property type="component" value="Unassembled WGS sequence"/>
</dbReference>